<name>A0ABR8VM43_9BACI</name>
<organism evidence="1 2">
    <name type="scientific">Bacillus norwichensis</name>
    <dbReference type="NCBI Taxonomy" id="2762217"/>
    <lineage>
        <taxon>Bacteria</taxon>
        <taxon>Bacillati</taxon>
        <taxon>Bacillota</taxon>
        <taxon>Bacilli</taxon>
        <taxon>Bacillales</taxon>
        <taxon>Bacillaceae</taxon>
        <taxon>Bacillus</taxon>
    </lineage>
</organism>
<evidence type="ECO:0008006" key="3">
    <source>
        <dbReference type="Google" id="ProtNLM"/>
    </source>
</evidence>
<dbReference type="InterPro" id="IPR056982">
    <property type="entry name" value="Phage_ProQ_C-like"/>
</dbReference>
<protein>
    <recommendedName>
        <fullName evidence="3">IDEAL domain-containing protein</fullName>
    </recommendedName>
</protein>
<comment type="caution">
    <text evidence="1">The sequence shown here is derived from an EMBL/GenBank/DDBJ whole genome shotgun (WGS) entry which is preliminary data.</text>
</comment>
<keyword evidence="2" id="KW-1185">Reference proteome</keyword>
<evidence type="ECO:0000313" key="2">
    <source>
        <dbReference type="Proteomes" id="UP000648182"/>
    </source>
</evidence>
<dbReference type="Pfam" id="PF24203">
    <property type="entry name" value="Phage_ProQ_C_like"/>
    <property type="match status" value="1"/>
</dbReference>
<gene>
    <name evidence="1" type="ORF">H9631_12170</name>
</gene>
<evidence type="ECO:0000313" key="1">
    <source>
        <dbReference type="EMBL" id="MBD8005835.1"/>
    </source>
</evidence>
<sequence>MSVEIGQTIYVSVSNMFTESEPNLTEYVVTKVNTMSFYAHRKGDDFAERRFDKRTMIHNSFCETYKAYFTEKEYWDKIALLKEKMLLCSEIRRSVVDLDIKKLRQIQALINA</sequence>
<dbReference type="RefSeq" id="WP_191813133.1">
    <property type="nucleotide sequence ID" value="NZ_JACSPV010000019.1"/>
</dbReference>
<reference evidence="1 2" key="1">
    <citation type="submission" date="2020-08" db="EMBL/GenBank/DDBJ databases">
        <title>A Genomic Blueprint of the Chicken Gut Microbiome.</title>
        <authorList>
            <person name="Gilroy R."/>
            <person name="Ravi A."/>
            <person name="Getino M."/>
            <person name="Pursley I."/>
            <person name="Horton D.L."/>
            <person name="Alikhan N.-F."/>
            <person name="Baker D."/>
            <person name="Gharbi K."/>
            <person name="Hall N."/>
            <person name="Watson M."/>
            <person name="Adriaenssens E.M."/>
            <person name="Foster-Nyarko E."/>
            <person name="Jarju S."/>
            <person name="Secka A."/>
            <person name="Antonio M."/>
            <person name="Oren A."/>
            <person name="Chaudhuri R."/>
            <person name="La Ragione R.M."/>
            <person name="Hildebrand F."/>
            <person name="Pallen M.J."/>
        </authorList>
    </citation>
    <scope>NUCLEOTIDE SEQUENCE [LARGE SCALE GENOMIC DNA]</scope>
    <source>
        <strain evidence="1 2">Sa1BUA2</strain>
    </source>
</reference>
<dbReference type="Proteomes" id="UP000648182">
    <property type="component" value="Unassembled WGS sequence"/>
</dbReference>
<accession>A0ABR8VM43</accession>
<dbReference type="EMBL" id="JACSPV010000019">
    <property type="protein sequence ID" value="MBD8005835.1"/>
    <property type="molecule type" value="Genomic_DNA"/>
</dbReference>
<proteinExistence type="predicted"/>